<dbReference type="InterPro" id="IPR035892">
    <property type="entry name" value="C2_domain_sf"/>
</dbReference>
<dbReference type="PROSITE" id="PS50004">
    <property type="entry name" value="C2"/>
    <property type="match status" value="1"/>
</dbReference>
<dbReference type="GO" id="GO:0006952">
    <property type="term" value="P:defense response"/>
    <property type="evidence" value="ECO:0007669"/>
    <property type="project" value="InterPro"/>
</dbReference>
<dbReference type="CDD" id="cd04051">
    <property type="entry name" value="C2_SRC2_like"/>
    <property type="match status" value="1"/>
</dbReference>
<dbReference type="SMART" id="SM00239">
    <property type="entry name" value="C2"/>
    <property type="match status" value="1"/>
</dbReference>
<dbReference type="PANTHER" id="PTHR32246">
    <property type="entry name" value="INGRESSION PROTEIN FIC1"/>
    <property type="match status" value="1"/>
</dbReference>
<feature type="domain" description="C2" evidence="2">
    <location>
        <begin position="1"/>
        <end position="112"/>
    </location>
</feature>
<dbReference type="AlphaFoldDB" id="A0AAW1H6S9"/>
<dbReference type="InterPro" id="IPR044750">
    <property type="entry name" value="C2_SRC2/BAP"/>
</dbReference>
<accession>A0AAW1H6S9</accession>
<sequence length="516" mass="57416">MTGLSPFQLLEINLISAQDIAKVSRSMRTYATAWVHPERKLTTRVDTQGGTNPTWNDKFVFRVDSQFLKSDTSAIMIEIYALHWFKDIHVGTVRVLVGNLIPPQTRCHNQNHIGMRFVALQVRRPSGRPQGILNVGVTVLDSTMRSMPLYTQLSASAVGYQKLMGQYELHNHKPSGASTNHDSAMTLFRRTKSDKSSILQIKGGTILEENNDDFVFSKPNNSIINGSNLSSVVGKKGKVIYDKPLSIIDGPEATSNLSLAVKLKAQEGKAESVVSYTTSKKRDGIKKSNKKITSNASRSDIGVNQQLLRKGDFNIRSSKKAESEVGGMQDENNYKNETKTKHNWLQPTDNKKQSQDEKNNKYNHRGYPITKDFAAGSIWSESEVGPSPSEVAAAIAEDNKYRQFDDGRSSMLDDKWTIDESEGVKTKLERWRTEMPPLYDYSHTTDSSSTIFYGRKYSRRHTEGGGKFSCFSNICGLECSIVCGKGGNSSTKRTNKGTTSKNAARAPSLDSVSTYF</sequence>
<protein>
    <recommendedName>
        <fullName evidence="2">C2 domain-containing protein</fullName>
    </recommendedName>
</protein>
<feature type="compositionally biased region" description="Basic and acidic residues" evidence="1">
    <location>
        <begin position="349"/>
        <end position="360"/>
    </location>
</feature>
<proteinExistence type="predicted"/>
<feature type="region of interest" description="Disordered" evidence="1">
    <location>
        <begin position="278"/>
        <end position="298"/>
    </location>
</feature>
<evidence type="ECO:0000313" key="4">
    <source>
        <dbReference type="Proteomes" id="UP001443914"/>
    </source>
</evidence>
<feature type="region of interest" description="Disordered" evidence="1">
    <location>
        <begin position="487"/>
        <end position="516"/>
    </location>
</feature>
<name>A0AAW1H6S9_SAPOF</name>
<organism evidence="3 4">
    <name type="scientific">Saponaria officinalis</name>
    <name type="common">Common soapwort</name>
    <name type="synonym">Lychnis saponaria</name>
    <dbReference type="NCBI Taxonomy" id="3572"/>
    <lineage>
        <taxon>Eukaryota</taxon>
        <taxon>Viridiplantae</taxon>
        <taxon>Streptophyta</taxon>
        <taxon>Embryophyta</taxon>
        <taxon>Tracheophyta</taxon>
        <taxon>Spermatophyta</taxon>
        <taxon>Magnoliopsida</taxon>
        <taxon>eudicotyledons</taxon>
        <taxon>Gunneridae</taxon>
        <taxon>Pentapetalae</taxon>
        <taxon>Caryophyllales</taxon>
        <taxon>Caryophyllaceae</taxon>
        <taxon>Caryophylleae</taxon>
        <taxon>Saponaria</taxon>
    </lineage>
</organism>
<gene>
    <name evidence="3" type="ORF">RND81_12G051800</name>
</gene>
<keyword evidence="4" id="KW-1185">Reference proteome</keyword>
<dbReference type="EMBL" id="JBDFQZ010000012">
    <property type="protein sequence ID" value="KAK9671748.1"/>
    <property type="molecule type" value="Genomic_DNA"/>
</dbReference>
<dbReference type="Gene3D" id="2.60.40.150">
    <property type="entry name" value="C2 domain"/>
    <property type="match status" value="1"/>
</dbReference>
<feature type="compositionally biased region" description="Basic and acidic residues" evidence="1">
    <location>
        <begin position="312"/>
        <end position="323"/>
    </location>
</feature>
<evidence type="ECO:0000259" key="2">
    <source>
        <dbReference type="PROSITE" id="PS50004"/>
    </source>
</evidence>
<feature type="region of interest" description="Disordered" evidence="1">
    <location>
        <begin position="312"/>
        <end position="367"/>
    </location>
</feature>
<comment type="caution">
    <text evidence="3">The sequence shown here is derived from an EMBL/GenBank/DDBJ whole genome shotgun (WGS) entry which is preliminary data.</text>
</comment>
<feature type="compositionally biased region" description="Polar residues" evidence="1">
    <location>
        <begin position="488"/>
        <end position="502"/>
    </location>
</feature>
<dbReference type="Pfam" id="PF00168">
    <property type="entry name" value="C2"/>
    <property type="match status" value="1"/>
</dbReference>
<reference evidence="3" key="1">
    <citation type="submission" date="2024-03" db="EMBL/GenBank/DDBJ databases">
        <title>WGS assembly of Saponaria officinalis var. Norfolk2.</title>
        <authorList>
            <person name="Jenkins J."/>
            <person name="Shu S."/>
            <person name="Grimwood J."/>
            <person name="Barry K."/>
            <person name="Goodstein D."/>
            <person name="Schmutz J."/>
            <person name="Leebens-Mack J."/>
            <person name="Osbourn A."/>
        </authorList>
    </citation>
    <scope>NUCLEOTIDE SEQUENCE [LARGE SCALE GENOMIC DNA]</scope>
    <source>
        <strain evidence="3">JIC</strain>
    </source>
</reference>
<dbReference type="SUPFAM" id="SSF49562">
    <property type="entry name" value="C2 domain (Calcium/lipid-binding domain, CaLB)"/>
    <property type="match status" value="1"/>
</dbReference>
<dbReference type="InterPro" id="IPR000008">
    <property type="entry name" value="C2_dom"/>
</dbReference>
<evidence type="ECO:0000256" key="1">
    <source>
        <dbReference type="SAM" id="MobiDB-lite"/>
    </source>
</evidence>
<dbReference type="Proteomes" id="UP001443914">
    <property type="component" value="Unassembled WGS sequence"/>
</dbReference>
<dbReference type="PANTHER" id="PTHR32246:SF143">
    <property type="entry name" value="CALCIUM-DEPENDENT LIPID-BINDING (CALB DOMAIN) FAMILY PROTEIN"/>
    <property type="match status" value="1"/>
</dbReference>
<evidence type="ECO:0000313" key="3">
    <source>
        <dbReference type="EMBL" id="KAK9671748.1"/>
    </source>
</evidence>